<dbReference type="PANTHER" id="PTHR40396">
    <property type="entry name" value="ATPASE-LIKE PROTEIN"/>
    <property type="match status" value="1"/>
</dbReference>
<dbReference type="EMBL" id="JAMDMX010000011">
    <property type="protein sequence ID" value="MCY9692278.1"/>
    <property type="molecule type" value="Genomic_DNA"/>
</dbReference>
<feature type="domain" description="ATPase AAA-type core" evidence="1">
    <location>
        <begin position="47"/>
        <end position="369"/>
    </location>
</feature>
<reference evidence="2 3" key="1">
    <citation type="submission" date="2022-05" db="EMBL/GenBank/DDBJ databases">
        <title>Genome Sequencing of Bee-Associated Microbes.</title>
        <authorList>
            <person name="Dunlap C."/>
        </authorList>
    </citation>
    <scope>NUCLEOTIDE SEQUENCE [LARGE SCALE GENOMIC DNA]</scope>
    <source>
        <strain evidence="2 3">NRRL B-14421</strain>
    </source>
</reference>
<dbReference type="Pfam" id="PF13304">
    <property type="entry name" value="AAA_21"/>
    <property type="match status" value="1"/>
</dbReference>
<proteinExistence type="predicted"/>
<dbReference type="InterPro" id="IPR003959">
    <property type="entry name" value="ATPase_AAA_core"/>
</dbReference>
<evidence type="ECO:0000313" key="2">
    <source>
        <dbReference type="EMBL" id="MCY9692278.1"/>
    </source>
</evidence>
<keyword evidence="2" id="KW-0067">ATP-binding</keyword>
<dbReference type="PANTHER" id="PTHR40396:SF1">
    <property type="entry name" value="ATPASE AAA-TYPE CORE DOMAIN-CONTAINING PROTEIN"/>
    <property type="match status" value="1"/>
</dbReference>
<comment type="caution">
    <text evidence="2">The sequence shown here is derived from an EMBL/GenBank/DDBJ whole genome shotgun (WGS) entry which is preliminary data.</text>
</comment>
<accession>A0ABT4G7W9</accession>
<sequence length="440" mass="51109">MLIEYRVKNFKSYKDEVVLSMVADKNRELAETNLFKQGSMTLLKTAAIFGANASGKTNFIESINFLSQLMKPKTDVTELFSEIPNFKLDASSIHKPISYEITFFLGNQRHRYGIELDKEGICSEWLYFVPKRQEACYFERERNEITNTGSYFEERKALDYIKPDSHRPFLFTLGQDSVKQFEWAKRILRYLRFYIKSSSIPDSVYYNMIREELLEDNNNKTISKEDIVSILRSADTGIKDISFIKEIRSPEEKEMLNNIMNILRASSEKTIEDEKYETVMHHNKFDDNNSLIGEERFPLESESRGTVKLYALQYPILQVLKKGGILLIDEIESSLHPLLCEKIISLFNSKDTNPKNAQLIFTTHNTLLMHPKLLRRDQILFTEKNNYGASTMYSLYDIDLKVRNNFNYLNNYLSGRFGAIPYLSSFGFSTEDNGVDADEG</sequence>
<name>A0ABT4G7W9_9BACL</name>
<keyword evidence="2" id="KW-0547">Nucleotide-binding</keyword>
<evidence type="ECO:0000259" key="1">
    <source>
        <dbReference type="Pfam" id="PF13304"/>
    </source>
</evidence>
<dbReference type="Proteomes" id="UP001527099">
    <property type="component" value="Unassembled WGS sequence"/>
</dbReference>
<dbReference type="GO" id="GO:0005524">
    <property type="term" value="F:ATP binding"/>
    <property type="evidence" value="ECO:0007669"/>
    <property type="project" value="UniProtKB-KW"/>
</dbReference>
<keyword evidence="3" id="KW-1185">Reference proteome</keyword>
<dbReference type="SUPFAM" id="SSF52540">
    <property type="entry name" value="P-loop containing nucleoside triphosphate hydrolases"/>
    <property type="match status" value="1"/>
</dbReference>
<dbReference type="Gene3D" id="3.40.50.300">
    <property type="entry name" value="P-loop containing nucleotide triphosphate hydrolases"/>
    <property type="match status" value="1"/>
</dbReference>
<dbReference type="InterPro" id="IPR027417">
    <property type="entry name" value="P-loop_NTPase"/>
</dbReference>
<protein>
    <submittedName>
        <fullName evidence="2">ATP-binding protein</fullName>
    </submittedName>
</protein>
<organism evidence="2 3">
    <name type="scientific">Paenibacillus alginolyticus</name>
    <dbReference type="NCBI Taxonomy" id="59839"/>
    <lineage>
        <taxon>Bacteria</taxon>
        <taxon>Bacillati</taxon>
        <taxon>Bacillota</taxon>
        <taxon>Bacilli</taxon>
        <taxon>Bacillales</taxon>
        <taxon>Paenibacillaceae</taxon>
        <taxon>Paenibacillus</taxon>
    </lineage>
</organism>
<evidence type="ECO:0000313" key="3">
    <source>
        <dbReference type="Proteomes" id="UP001527099"/>
    </source>
</evidence>
<gene>
    <name evidence="2" type="ORF">M5X19_05050</name>
</gene>
<dbReference type="RefSeq" id="WP_268613866.1">
    <property type="nucleotide sequence ID" value="NZ_JAMDMX010000011.1"/>
</dbReference>